<sequence length="69" mass="8191">MWVEWTQCTGFPGTRERYRSCVHEVLEIAHEEPSSHSHSNDNDIPWCEGEEREVVHCFESRPSRVYEVN</sequence>
<dbReference type="Proteomes" id="UP000828390">
    <property type="component" value="Unassembled WGS sequence"/>
</dbReference>
<protein>
    <submittedName>
        <fullName evidence="1">Uncharacterized protein</fullName>
    </submittedName>
</protein>
<dbReference type="AlphaFoldDB" id="A0A9D4FAF4"/>
<evidence type="ECO:0000313" key="1">
    <source>
        <dbReference type="EMBL" id="KAH3794682.1"/>
    </source>
</evidence>
<keyword evidence="2" id="KW-1185">Reference proteome</keyword>
<gene>
    <name evidence="1" type="ORF">DPMN_148220</name>
</gene>
<proteinExistence type="predicted"/>
<reference evidence="1" key="2">
    <citation type="submission" date="2020-11" db="EMBL/GenBank/DDBJ databases">
        <authorList>
            <person name="McCartney M.A."/>
            <person name="Auch B."/>
            <person name="Kono T."/>
            <person name="Mallez S."/>
            <person name="Becker A."/>
            <person name="Gohl D.M."/>
            <person name="Silverstein K.A.T."/>
            <person name="Koren S."/>
            <person name="Bechman K.B."/>
            <person name="Herman A."/>
            <person name="Abrahante J.E."/>
            <person name="Garbe J."/>
        </authorList>
    </citation>
    <scope>NUCLEOTIDE SEQUENCE</scope>
    <source>
        <strain evidence="1">Duluth1</strain>
        <tissue evidence="1">Whole animal</tissue>
    </source>
</reference>
<reference evidence="1" key="1">
    <citation type="journal article" date="2019" name="bioRxiv">
        <title>The Genome of the Zebra Mussel, Dreissena polymorpha: A Resource for Invasive Species Research.</title>
        <authorList>
            <person name="McCartney M.A."/>
            <person name="Auch B."/>
            <person name="Kono T."/>
            <person name="Mallez S."/>
            <person name="Zhang Y."/>
            <person name="Obille A."/>
            <person name="Becker A."/>
            <person name="Abrahante J.E."/>
            <person name="Garbe J."/>
            <person name="Badalamenti J.P."/>
            <person name="Herman A."/>
            <person name="Mangelson H."/>
            <person name="Liachko I."/>
            <person name="Sullivan S."/>
            <person name="Sone E.D."/>
            <person name="Koren S."/>
            <person name="Silverstein K.A.T."/>
            <person name="Beckman K.B."/>
            <person name="Gohl D.M."/>
        </authorList>
    </citation>
    <scope>NUCLEOTIDE SEQUENCE</scope>
    <source>
        <strain evidence="1">Duluth1</strain>
        <tissue evidence="1">Whole animal</tissue>
    </source>
</reference>
<comment type="caution">
    <text evidence="1">The sequence shown here is derived from an EMBL/GenBank/DDBJ whole genome shotgun (WGS) entry which is preliminary data.</text>
</comment>
<accession>A0A9D4FAF4</accession>
<dbReference type="EMBL" id="JAIWYP010000007">
    <property type="protein sequence ID" value="KAH3794682.1"/>
    <property type="molecule type" value="Genomic_DNA"/>
</dbReference>
<evidence type="ECO:0000313" key="2">
    <source>
        <dbReference type="Proteomes" id="UP000828390"/>
    </source>
</evidence>
<name>A0A9D4FAF4_DREPO</name>
<organism evidence="1 2">
    <name type="scientific">Dreissena polymorpha</name>
    <name type="common">Zebra mussel</name>
    <name type="synonym">Mytilus polymorpha</name>
    <dbReference type="NCBI Taxonomy" id="45954"/>
    <lineage>
        <taxon>Eukaryota</taxon>
        <taxon>Metazoa</taxon>
        <taxon>Spiralia</taxon>
        <taxon>Lophotrochozoa</taxon>
        <taxon>Mollusca</taxon>
        <taxon>Bivalvia</taxon>
        <taxon>Autobranchia</taxon>
        <taxon>Heteroconchia</taxon>
        <taxon>Euheterodonta</taxon>
        <taxon>Imparidentia</taxon>
        <taxon>Neoheterodontei</taxon>
        <taxon>Myida</taxon>
        <taxon>Dreissenoidea</taxon>
        <taxon>Dreissenidae</taxon>
        <taxon>Dreissena</taxon>
    </lineage>
</organism>